<feature type="compositionally biased region" description="Pro residues" evidence="4">
    <location>
        <begin position="228"/>
        <end position="239"/>
    </location>
</feature>
<evidence type="ECO:0008006" key="6">
    <source>
        <dbReference type="Google" id="ProtNLM"/>
    </source>
</evidence>
<name>A0A6J4SCD4_9ACTN</name>
<dbReference type="PANTHER" id="PTHR10371">
    <property type="entry name" value="NADH DEHYDROGENASE UBIQUINONE FLAVOPROTEIN 2, MITOCHONDRIAL"/>
    <property type="match status" value="1"/>
</dbReference>
<gene>
    <name evidence="5" type="ORF">AVDCRST_MAG45-616</name>
</gene>
<keyword evidence="1" id="KW-0479">Metal-binding</keyword>
<dbReference type="EMBL" id="CADCVU010000055">
    <property type="protein sequence ID" value="CAA9488899.1"/>
    <property type="molecule type" value="Genomic_DNA"/>
</dbReference>
<dbReference type="InterPro" id="IPR036249">
    <property type="entry name" value="Thioredoxin-like_sf"/>
</dbReference>
<sequence length="239" mass="25664">MSARQPNGSIRGERPLVADRLVGLDHQIASGKPSVAGGWDLPADLDKDPAVIPQLADVRVPPELKADIEYRMSLYPDARSAVIPALRAAQRHHGYLSTPAMLQVAAVMKVTPAYLSSIASFYDMLNEEPRGRHYVYVCTSVSCHLSNAKAVYEAIVEAAEEAELGDTDIREFECLGACDMQPMASVDGRYVGPLDVSDAPAIVAAVREGRKPLPGRGLEDSDHMPPGAGDPPPQEEAPQ</sequence>
<protein>
    <recommendedName>
        <fullName evidence="6">NADH-ubiquinone oxidoreductase chain E</fullName>
    </recommendedName>
</protein>
<accession>A0A6J4SCD4</accession>
<dbReference type="InterPro" id="IPR042128">
    <property type="entry name" value="NuoE_dom"/>
</dbReference>
<dbReference type="GO" id="GO:0046872">
    <property type="term" value="F:metal ion binding"/>
    <property type="evidence" value="ECO:0007669"/>
    <property type="project" value="UniProtKB-KW"/>
</dbReference>
<dbReference type="PANTHER" id="PTHR10371:SF3">
    <property type="entry name" value="NADH DEHYDROGENASE [UBIQUINONE] FLAVOPROTEIN 2, MITOCHONDRIAL"/>
    <property type="match status" value="1"/>
</dbReference>
<reference evidence="5" key="1">
    <citation type="submission" date="2020-02" db="EMBL/GenBank/DDBJ databases">
        <authorList>
            <person name="Meier V. D."/>
        </authorList>
    </citation>
    <scope>NUCLEOTIDE SEQUENCE</scope>
    <source>
        <strain evidence="5">AVDCRST_MAG45</strain>
    </source>
</reference>
<dbReference type="CDD" id="cd03064">
    <property type="entry name" value="TRX_Fd_NuoE"/>
    <property type="match status" value="1"/>
</dbReference>
<dbReference type="Pfam" id="PF01257">
    <property type="entry name" value="2Fe-2S_thioredx"/>
    <property type="match status" value="1"/>
</dbReference>
<proteinExistence type="predicted"/>
<feature type="compositionally biased region" description="Basic and acidic residues" evidence="4">
    <location>
        <begin position="208"/>
        <end position="223"/>
    </location>
</feature>
<dbReference type="GO" id="GO:0003954">
    <property type="term" value="F:NADH dehydrogenase activity"/>
    <property type="evidence" value="ECO:0007669"/>
    <property type="project" value="TreeGrafter"/>
</dbReference>
<dbReference type="Gene3D" id="3.40.30.10">
    <property type="entry name" value="Glutaredoxin"/>
    <property type="match status" value="1"/>
</dbReference>
<keyword evidence="3" id="KW-0411">Iron-sulfur</keyword>
<evidence type="ECO:0000256" key="3">
    <source>
        <dbReference type="ARBA" id="ARBA00023014"/>
    </source>
</evidence>
<organism evidence="5">
    <name type="scientific">uncultured Solirubrobacterales bacterium</name>
    <dbReference type="NCBI Taxonomy" id="768556"/>
    <lineage>
        <taxon>Bacteria</taxon>
        <taxon>Bacillati</taxon>
        <taxon>Actinomycetota</taxon>
        <taxon>Thermoleophilia</taxon>
        <taxon>Solirubrobacterales</taxon>
        <taxon>environmental samples</taxon>
    </lineage>
</organism>
<evidence type="ECO:0000313" key="5">
    <source>
        <dbReference type="EMBL" id="CAA9488899.1"/>
    </source>
</evidence>
<dbReference type="InterPro" id="IPR041921">
    <property type="entry name" value="NuoE_N"/>
</dbReference>
<dbReference type="SUPFAM" id="SSF52833">
    <property type="entry name" value="Thioredoxin-like"/>
    <property type="match status" value="1"/>
</dbReference>
<evidence type="ECO:0000256" key="4">
    <source>
        <dbReference type="SAM" id="MobiDB-lite"/>
    </source>
</evidence>
<dbReference type="GO" id="GO:0051536">
    <property type="term" value="F:iron-sulfur cluster binding"/>
    <property type="evidence" value="ECO:0007669"/>
    <property type="project" value="UniProtKB-KW"/>
</dbReference>
<keyword evidence="2" id="KW-0408">Iron</keyword>
<evidence type="ECO:0000256" key="2">
    <source>
        <dbReference type="ARBA" id="ARBA00023004"/>
    </source>
</evidence>
<feature type="region of interest" description="Disordered" evidence="4">
    <location>
        <begin position="208"/>
        <end position="239"/>
    </location>
</feature>
<dbReference type="Gene3D" id="1.10.10.1590">
    <property type="entry name" value="NADH-quinone oxidoreductase subunit E"/>
    <property type="match status" value="1"/>
</dbReference>
<evidence type="ECO:0000256" key="1">
    <source>
        <dbReference type="ARBA" id="ARBA00022723"/>
    </source>
</evidence>
<dbReference type="AlphaFoldDB" id="A0A6J4SCD4"/>